<comment type="function">
    <text evidence="10">Hydrolyzes glycerol-phospholipids at the terminal phosphodiesteric bond. Plays an important role in various cellular processes.</text>
</comment>
<keyword evidence="9" id="KW-0443">Lipid metabolism</keyword>
<feature type="domain" description="C2" evidence="12">
    <location>
        <begin position="1"/>
        <end position="154"/>
    </location>
</feature>
<evidence type="ECO:0000256" key="10">
    <source>
        <dbReference type="ARBA" id="ARBA00056354"/>
    </source>
</evidence>
<dbReference type="PANTHER" id="PTHR18896:SF115">
    <property type="entry name" value="PHOSPHOLIPASE D ALPHA 1"/>
    <property type="match status" value="1"/>
</dbReference>
<dbReference type="PROSITE" id="PS50004">
    <property type="entry name" value="C2"/>
    <property type="match status" value="1"/>
</dbReference>
<dbReference type="GO" id="GO:0046470">
    <property type="term" value="P:phosphatidylcholine metabolic process"/>
    <property type="evidence" value="ECO:0007669"/>
    <property type="project" value="InterPro"/>
</dbReference>
<keyword evidence="8 11" id="KW-0442">Lipid degradation</keyword>
<dbReference type="FunFam" id="3.30.870.10:FF:000027">
    <property type="entry name" value="Phospholipase D"/>
    <property type="match status" value="1"/>
</dbReference>
<evidence type="ECO:0000313" key="15">
    <source>
        <dbReference type="Proteomes" id="UP001327560"/>
    </source>
</evidence>
<sequence length="837" mass="94656">MAQILLHGTLQASILEAKSLLKARGDQGTRKIQKTSTLSRGRLSKRFSWIRRMSFCRPKQLAEEIGSFSNGGSANVYATVDLEKARVGRTRVVNNERFGSTVSWNETFNIYCAHHAAHIIFTIKTDKAIGAAVIGRAYLPVKDVIHGKLVDKLLVVCDDDRKPLAQGATLHVQVQFMSVAEDPQQNWGRGIASPRHPGMPRAFFPQWQGCRLTLYQDAHVPNDLIPKIPLDGTVPYYEPQRCWEDIFDAITNARHFIYITGWSIYAEITLVRDPQRPKPGGDATLGDLLKRKAREGVRVLMLVWNDRTSLGLGPLKKDGLMATHDQDTLSYFANTGVHCVLCPRNPDDAASYVQDLQVATMFTHHQKTLVVDAESRGGGPRTIISFVGGIDLCDGRYDTRQHSLFRTLAAEHRLDFHQPNFEGASIRKGGPREPWHDIHCRLEGPVARDVLRNFEQRWRKQGKGDRLLLQTEQLTSVSAMEDDQVWSVQLFRSIDGGAVIGFPEDPKEAAAIGLVTGKDHVIERSIQDAYIHAIRRAKDFIYIENQYFLGSSYAWSAADGIKVEDIGALHLIPKEISLKVASKIEAGEPFAVYVVIPMWPEGIPESQSVQAILDWQRRTMEMMYTDIAQAIQAKGLQANPKDYLSFFCLGNREVRRWDEYRPQEKPVPDTDYSRAQQARRFMIYVHAKMMIVDDEYIIVGSANINQRSMDGGRDSEIAVGAYQPNHLASRWRPAMGQVYGFRLALWYEHLRMVDEVFRRPQTVECIRKMNMVAKRNWDLYASEEVPRDDLPGHLLSYPVAVSDDGKITELSGLEFFPDTKARILGNKSDYLPPILTT</sequence>
<keyword evidence="4" id="KW-0479">Metal-binding</keyword>
<evidence type="ECO:0000256" key="3">
    <source>
        <dbReference type="ARBA" id="ARBA00010683"/>
    </source>
</evidence>
<dbReference type="Gene3D" id="3.30.870.10">
    <property type="entry name" value="Endonuclease Chain A"/>
    <property type="match status" value="2"/>
</dbReference>
<dbReference type="Gene3D" id="2.60.40.150">
    <property type="entry name" value="C2 domain"/>
    <property type="match status" value="1"/>
</dbReference>
<evidence type="ECO:0000256" key="2">
    <source>
        <dbReference type="ARBA" id="ARBA00001913"/>
    </source>
</evidence>
<accession>A0AAQ3Q573</accession>
<dbReference type="Pfam" id="PF00614">
    <property type="entry name" value="PLDc"/>
    <property type="match status" value="2"/>
</dbReference>
<dbReference type="FunFam" id="3.30.870.10:FF:000025">
    <property type="entry name" value="Phospholipase D delta"/>
    <property type="match status" value="1"/>
</dbReference>
<evidence type="ECO:0000256" key="8">
    <source>
        <dbReference type="ARBA" id="ARBA00022963"/>
    </source>
</evidence>
<dbReference type="InterPro" id="IPR001736">
    <property type="entry name" value="PLipase_D/transphosphatidylase"/>
</dbReference>
<organism evidence="14 15">
    <name type="scientific">Canna indica</name>
    <name type="common">Indian-shot</name>
    <dbReference type="NCBI Taxonomy" id="4628"/>
    <lineage>
        <taxon>Eukaryota</taxon>
        <taxon>Viridiplantae</taxon>
        <taxon>Streptophyta</taxon>
        <taxon>Embryophyta</taxon>
        <taxon>Tracheophyta</taxon>
        <taxon>Spermatophyta</taxon>
        <taxon>Magnoliopsida</taxon>
        <taxon>Liliopsida</taxon>
        <taxon>Zingiberales</taxon>
        <taxon>Cannaceae</taxon>
        <taxon>Canna</taxon>
    </lineage>
</organism>
<comment type="catalytic activity">
    <reaction evidence="1 11">
        <text>a 1,2-diacyl-sn-glycero-3-phosphocholine + H2O = a 1,2-diacyl-sn-glycero-3-phosphate + choline + H(+)</text>
        <dbReference type="Rhea" id="RHEA:14445"/>
        <dbReference type="ChEBI" id="CHEBI:15354"/>
        <dbReference type="ChEBI" id="CHEBI:15377"/>
        <dbReference type="ChEBI" id="CHEBI:15378"/>
        <dbReference type="ChEBI" id="CHEBI:57643"/>
        <dbReference type="ChEBI" id="CHEBI:58608"/>
        <dbReference type="EC" id="3.1.4.4"/>
    </reaction>
</comment>
<dbReference type="SMART" id="SM00155">
    <property type="entry name" value="PLDc"/>
    <property type="match status" value="2"/>
</dbReference>
<dbReference type="AlphaFoldDB" id="A0AAQ3Q573"/>
<evidence type="ECO:0000256" key="4">
    <source>
        <dbReference type="ARBA" id="ARBA00022723"/>
    </source>
</evidence>
<dbReference type="InterPro" id="IPR011402">
    <property type="entry name" value="PLipase_D_pln"/>
</dbReference>
<dbReference type="PANTHER" id="PTHR18896">
    <property type="entry name" value="PHOSPHOLIPASE D"/>
    <property type="match status" value="1"/>
</dbReference>
<dbReference type="EC" id="3.1.4.4" evidence="11"/>
<dbReference type="InterPro" id="IPR035892">
    <property type="entry name" value="C2_domain_sf"/>
</dbReference>
<evidence type="ECO:0000256" key="1">
    <source>
        <dbReference type="ARBA" id="ARBA00000798"/>
    </source>
</evidence>
<name>A0AAQ3Q573_9LILI</name>
<feature type="domain" description="PLD phosphodiesterase" evidence="13">
    <location>
        <begin position="360"/>
        <end position="396"/>
    </location>
</feature>
<feature type="domain" description="PLD phosphodiesterase" evidence="13">
    <location>
        <begin position="681"/>
        <end position="708"/>
    </location>
</feature>
<protein>
    <recommendedName>
        <fullName evidence="11">Phospholipase D</fullName>
        <ecNumber evidence="11">3.1.4.4</ecNumber>
    </recommendedName>
</protein>
<dbReference type="GO" id="GO:0009395">
    <property type="term" value="P:phospholipid catabolic process"/>
    <property type="evidence" value="ECO:0007669"/>
    <property type="project" value="TreeGrafter"/>
</dbReference>
<dbReference type="SMART" id="SM00239">
    <property type="entry name" value="C2"/>
    <property type="match status" value="1"/>
</dbReference>
<comment type="cofactor">
    <cofactor evidence="2 11">
        <name>Ca(2+)</name>
        <dbReference type="ChEBI" id="CHEBI:29108"/>
    </cofactor>
</comment>
<dbReference type="Proteomes" id="UP001327560">
    <property type="component" value="Chromosome 2"/>
</dbReference>
<evidence type="ECO:0000256" key="6">
    <source>
        <dbReference type="ARBA" id="ARBA00022801"/>
    </source>
</evidence>
<evidence type="ECO:0000259" key="12">
    <source>
        <dbReference type="PROSITE" id="PS50004"/>
    </source>
</evidence>
<dbReference type="PIRSF" id="PIRSF036470">
    <property type="entry name" value="PLD_plant"/>
    <property type="match status" value="1"/>
</dbReference>
<keyword evidence="7 11" id="KW-0106">Calcium</keyword>
<keyword evidence="6 11" id="KW-0378">Hydrolase</keyword>
<dbReference type="PROSITE" id="PS50035">
    <property type="entry name" value="PLD"/>
    <property type="match status" value="2"/>
</dbReference>
<evidence type="ECO:0000259" key="13">
    <source>
        <dbReference type="PROSITE" id="PS50035"/>
    </source>
</evidence>
<keyword evidence="5" id="KW-0677">Repeat</keyword>
<dbReference type="GO" id="GO:0005886">
    <property type="term" value="C:plasma membrane"/>
    <property type="evidence" value="ECO:0007669"/>
    <property type="project" value="TreeGrafter"/>
</dbReference>
<evidence type="ECO:0000256" key="9">
    <source>
        <dbReference type="ARBA" id="ARBA00023098"/>
    </source>
</evidence>
<evidence type="ECO:0000313" key="14">
    <source>
        <dbReference type="EMBL" id="WOK99135.1"/>
    </source>
</evidence>
<keyword evidence="15" id="KW-1185">Reference proteome</keyword>
<evidence type="ECO:0000256" key="11">
    <source>
        <dbReference type="PIRNR" id="PIRNR036470"/>
    </source>
</evidence>
<evidence type="ECO:0000256" key="5">
    <source>
        <dbReference type="ARBA" id="ARBA00022737"/>
    </source>
</evidence>
<dbReference type="InterPro" id="IPR024632">
    <property type="entry name" value="PLipase_D_C"/>
</dbReference>
<dbReference type="SUPFAM" id="SSF56024">
    <property type="entry name" value="Phospholipase D/nuclease"/>
    <property type="match status" value="2"/>
</dbReference>
<dbReference type="SUPFAM" id="SSF49562">
    <property type="entry name" value="C2 domain (Calcium/lipid-binding domain, CaLB)"/>
    <property type="match status" value="1"/>
</dbReference>
<dbReference type="Pfam" id="PF12357">
    <property type="entry name" value="PLD_C"/>
    <property type="match status" value="1"/>
</dbReference>
<reference evidence="14 15" key="1">
    <citation type="submission" date="2023-10" db="EMBL/GenBank/DDBJ databases">
        <title>Chromosome-scale genome assembly provides insights into flower coloration mechanisms of Canna indica.</title>
        <authorList>
            <person name="Li C."/>
        </authorList>
    </citation>
    <scope>NUCLEOTIDE SEQUENCE [LARGE SCALE GENOMIC DNA]</scope>
    <source>
        <tissue evidence="14">Flower</tissue>
    </source>
</reference>
<dbReference type="GO" id="GO:0005509">
    <property type="term" value="F:calcium ion binding"/>
    <property type="evidence" value="ECO:0007669"/>
    <property type="project" value="InterPro"/>
</dbReference>
<dbReference type="EMBL" id="CP136891">
    <property type="protein sequence ID" value="WOK99135.1"/>
    <property type="molecule type" value="Genomic_DNA"/>
</dbReference>
<comment type="similarity">
    <text evidence="3 11">Belongs to the phospholipase D family. C2-PLD subfamily.</text>
</comment>
<proteinExistence type="inferred from homology"/>
<dbReference type="InterPro" id="IPR000008">
    <property type="entry name" value="C2_dom"/>
</dbReference>
<gene>
    <name evidence="14" type="ORF">Cni_G07847</name>
</gene>
<evidence type="ECO:0000256" key="7">
    <source>
        <dbReference type="ARBA" id="ARBA00022837"/>
    </source>
</evidence>
<dbReference type="InterPro" id="IPR015679">
    <property type="entry name" value="PLipase_D_fam"/>
</dbReference>
<dbReference type="GO" id="GO:0004630">
    <property type="term" value="F:phospholipase D activity"/>
    <property type="evidence" value="ECO:0007669"/>
    <property type="project" value="UniProtKB-EC"/>
</dbReference>